<proteinExistence type="inferred from homology"/>
<name>A0A1Y0HHH8_9BACT</name>
<dbReference type="KEGG" id="suls:Sdiek1_0237"/>
<evidence type="ECO:0000256" key="9">
    <source>
        <dbReference type="RuleBase" id="RU003862"/>
    </source>
</evidence>
<dbReference type="EMBL" id="CP021416">
    <property type="protein sequence ID" value="ARU47420.1"/>
    <property type="molecule type" value="Genomic_DNA"/>
</dbReference>
<evidence type="ECO:0000256" key="7">
    <source>
        <dbReference type="ARBA" id="ARBA00034478"/>
    </source>
</evidence>
<dbReference type="GO" id="GO:0035999">
    <property type="term" value="P:tetrahydrofolate interconversion"/>
    <property type="evidence" value="ECO:0007669"/>
    <property type="project" value="UniProtKB-UniPathway"/>
</dbReference>
<keyword evidence="11" id="KW-1185">Reference proteome</keyword>
<evidence type="ECO:0000256" key="3">
    <source>
        <dbReference type="ARBA" id="ARBA00006743"/>
    </source>
</evidence>
<keyword evidence="5 9" id="KW-0274">FAD</keyword>
<keyword evidence="4 9" id="KW-0285">Flavoprotein</keyword>
<dbReference type="Proteomes" id="UP000196005">
    <property type="component" value="Chromosome"/>
</dbReference>
<dbReference type="GO" id="GO:0106312">
    <property type="term" value="F:methylenetetrahydrofolate reductase (NADH) activity"/>
    <property type="evidence" value="ECO:0007669"/>
    <property type="project" value="UniProtKB-EC"/>
</dbReference>
<evidence type="ECO:0000256" key="2">
    <source>
        <dbReference type="ARBA" id="ARBA00004777"/>
    </source>
</evidence>
<comment type="pathway">
    <text evidence="7">Amino-acid biosynthesis; L-methionine biosynthesis via de novo pathway.</text>
</comment>
<evidence type="ECO:0000256" key="8">
    <source>
        <dbReference type="ARBA" id="ARBA00048628"/>
    </source>
</evidence>
<comment type="similarity">
    <text evidence="3 9">Belongs to the methylenetetrahydrofolate reductase family.</text>
</comment>
<evidence type="ECO:0000313" key="11">
    <source>
        <dbReference type="Proteomes" id="UP000196005"/>
    </source>
</evidence>
<dbReference type="AlphaFoldDB" id="A0A1Y0HHH8"/>
<evidence type="ECO:0000256" key="1">
    <source>
        <dbReference type="ARBA" id="ARBA00001974"/>
    </source>
</evidence>
<comment type="cofactor">
    <cofactor evidence="1 9">
        <name>FAD</name>
        <dbReference type="ChEBI" id="CHEBI:57692"/>
    </cofactor>
</comment>
<dbReference type="OrthoDB" id="9803687at2"/>
<dbReference type="PANTHER" id="PTHR45754">
    <property type="entry name" value="METHYLENETETRAHYDROFOLATE REDUCTASE"/>
    <property type="match status" value="1"/>
</dbReference>
<evidence type="ECO:0000313" key="10">
    <source>
        <dbReference type="EMBL" id="ARU47420.1"/>
    </source>
</evidence>
<dbReference type="InterPro" id="IPR029041">
    <property type="entry name" value="FAD-linked_oxidoreductase-like"/>
</dbReference>
<dbReference type="PANTHER" id="PTHR45754:SF3">
    <property type="entry name" value="METHYLENETETRAHYDROFOLATE REDUCTASE (NADPH)"/>
    <property type="match status" value="1"/>
</dbReference>
<protein>
    <recommendedName>
        <fullName evidence="9">Methylenetetrahydrofolate reductase</fullName>
    </recommendedName>
</protein>
<comment type="catalytic activity">
    <reaction evidence="8">
        <text>(6S)-5-methyl-5,6,7,8-tetrahydrofolate + NAD(+) = (6R)-5,10-methylene-5,6,7,8-tetrahydrofolate + NADH + H(+)</text>
        <dbReference type="Rhea" id="RHEA:19821"/>
        <dbReference type="ChEBI" id="CHEBI:15378"/>
        <dbReference type="ChEBI" id="CHEBI:15636"/>
        <dbReference type="ChEBI" id="CHEBI:18608"/>
        <dbReference type="ChEBI" id="CHEBI:57540"/>
        <dbReference type="ChEBI" id="CHEBI:57945"/>
        <dbReference type="EC" id="1.5.1.54"/>
    </reaction>
    <physiologicalReaction direction="right-to-left" evidence="8">
        <dbReference type="Rhea" id="RHEA:19823"/>
    </physiologicalReaction>
</comment>
<keyword evidence="6 9" id="KW-0560">Oxidoreductase</keyword>
<dbReference type="GO" id="GO:0009086">
    <property type="term" value="P:methionine biosynthetic process"/>
    <property type="evidence" value="ECO:0007669"/>
    <property type="project" value="TreeGrafter"/>
</dbReference>
<reference evidence="11" key="1">
    <citation type="submission" date="2017-05" db="EMBL/GenBank/DDBJ databases">
        <title>Dechlorination kinetics govern the competition between two new strains of the genus Sulfurospirillum.</title>
        <authorList>
            <person name="Buttet G.F."/>
            <person name="Murray A.M."/>
            <person name="Goris T."/>
            <person name="Burion M."/>
            <person name="Lin B."/>
            <person name="Rolle M."/>
            <person name="Maillard J."/>
        </authorList>
    </citation>
    <scope>NUCLEOTIDE SEQUENCE [LARGE SCALE GENOMIC DNA]</scope>
    <source>
        <strain evidence="11">SL2-1</strain>
    </source>
</reference>
<gene>
    <name evidence="10" type="ORF">Sdiek1_0237</name>
</gene>
<organism evidence="10 11">
    <name type="scientific">Sulfurospirillum diekertiae</name>
    <dbReference type="NCBI Taxonomy" id="1854492"/>
    <lineage>
        <taxon>Bacteria</taxon>
        <taxon>Pseudomonadati</taxon>
        <taxon>Campylobacterota</taxon>
        <taxon>Epsilonproteobacteria</taxon>
        <taxon>Campylobacterales</taxon>
        <taxon>Sulfurospirillaceae</taxon>
        <taxon>Sulfurospirillum</taxon>
    </lineage>
</organism>
<dbReference type="UniPathway" id="UPA00193"/>
<comment type="pathway">
    <text evidence="2 9">One-carbon metabolism; tetrahydrofolate interconversion.</text>
</comment>
<evidence type="ECO:0000256" key="4">
    <source>
        <dbReference type="ARBA" id="ARBA00022630"/>
    </source>
</evidence>
<dbReference type="SUPFAM" id="SSF51730">
    <property type="entry name" value="FAD-linked oxidoreductase"/>
    <property type="match status" value="1"/>
</dbReference>
<dbReference type="GO" id="GO:0005829">
    <property type="term" value="C:cytosol"/>
    <property type="evidence" value="ECO:0007669"/>
    <property type="project" value="TreeGrafter"/>
</dbReference>
<dbReference type="InterPro" id="IPR003171">
    <property type="entry name" value="Mehydrof_redctse-like"/>
</dbReference>
<evidence type="ECO:0000256" key="5">
    <source>
        <dbReference type="ARBA" id="ARBA00022827"/>
    </source>
</evidence>
<dbReference type="Pfam" id="PF02219">
    <property type="entry name" value="MTHFR"/>
    <property type="match status" value="1"/>
</dbReference>
<dbReference type="GO" id="GO:0071949">
    <property type="term" value="F:FAD binding"/>
    <property type="evidence" value="ECO:0007669"/>
    <property type="project" value="TreeGrafter"/>
</dbReference>
<accession>A0A1Y0HHH8</accession>
<dbReference type="Gene3D" id="3.20.20.220">
    <property type="match status" value="1"/>
</dbReference>
<sequence length="304" mass="33649">MIDSFIEKLKYDTFLTLETTPMHEPTFEPIIEKIAAFGLDKKVDGFSTTDNPLARLKFNALFGALKLQTHFAKPVISTMSMRDRNKVALQSDLLGANAFDLRTILCLTGDPASASDQPSVKGVFEGNSTLLLEIIQCFNAGIDYSGKPFKTQPKSIYPFAVCNAHANTPKNLMKKMATKIEHGAVGIITQPVYSVENATMLLELLKDAKSAANKEQSQTQLILGFFPIVKLRTAQFLAAHVPGIHVPPLWMEKLAKAKKISEEEEKKVGFELSRNAFLALKKVHPKIHMMSANNFELVADLLQS</sequence>
<dbReference type="RefSeq" id="WP_087437519.1">
    <property type="nucleotide sequence ID" value="NZ_CP021416.1"/>
</dbReference>
<evidence type="ECO:0000256" key="6">
    <source>
        <dbReference type="ARBA" id="ARBA00023002"/>
    </source>
</evidence>